<evidence type="ECO:0000259" key="13">
    <source>
        <dbReference type="Pfam" id="PF01872"/>
    </source>
</evidence>
<comment type="function">
    <text evidence="1">Catalyzes an early step in riboflavin biosynthesis, the NADPH-dependent reduction of the ribose side chain of 2,5-diamino-6-ribosylamino-4(3H)-pyrimidinone 5'-phosphate, yielding 2,5-diamino-6-ribitylamino-4(3H)-pyrimidinone 5'-phosphate.</text>
</comment>
<organism evidence="14 15">
    <name type="scientific">Candida viswanathii</name>
    <dbReference type="NCBI Taxonomy" id="5486"/>
    <lineage>
        <taxon>Eukaryota</taxon>
        <taxon>Fungi</taxon>
        <taxon>Dikarya</taxon>
        <taxon>Ascomycota</taxon>
        <taxon>Saccharomycotina</taxon>
        <taxon>Pichiomycetes</taxon>
        <taxon>Debaryomycetaceae</taxon>
        <taxon>Candida/Lodderomyces clade</taxon>
        <taxon>Candida</taxon>
    </lineage>
</organism>
<evidence type="ECO:0000256" key="2">
    <source>
        <dbReference type="ARBA" id="ARBA00005104"/>
    </source>
</evidence>
<dbReference type="OrthoDB" id="5432at2759"/>
<evidence type="ECO:0000313" key="14">
    <source>
        <dbReference type="EMBL" id="RCK63703.1"/>
    </source>
</evidence>
<comment type="catalytic activity">
    <reaction evidence="11">
        <text>2,5-diamino-6-(1-D-ribitylamino)pyrimidin-4(3H)-one 5'-phosphate + NAD(+) = 2,5-diamino-6-(1-D-ribosylamino)pyrimidin-4(3H)-one 5'-phosphate + NADH + H(+)</text>
        <dbReference type="Rhea" id="RHEA:27274"/>
        <dbReference type="ChEBI" id="CHEBI:15378"/>
        <dbReference type="ChEBI" id="CHEBI:57540"/>
        <dbReference type="ChEBI" id="CHEBI:57945"/>
        <dbReference type="ChEBI" id="CHEBI:58890"/>
        <dbReference type="ChEBI" id="CHEBI:59545"/>
        <dbReference type="EC" id="1.1.1.302"/>
    </reaction>
</comment>
<dbReference type="STRING" id="5486.A0A367YCV2"/>
<dbReference type="PANTHER" id="PTHR38011:SF7">
    <property type="entry name" value="2,5-DIAMINO-6-RIBOSYLAMINO-4(3H)-PYRIMIDINONE 5'-PHOSPHATE REDUCTASE"/>
    <property type="match status" value="1"/>
</dbReference>
<comment type="catalytic activity">
    <reaction evidence="12">
        <text>2,5-diamino-6-(1-D-ribitylamino)pyrimidin-4(3H)-one 5'-phosphate + NADP(+) = 2,5-diamino-6-(1-D-ribosylamino)pyrimidin-4(3H)-one 5'-phosphate + NADPH + H(+)</text>
        <dbReference type="Rhea" id="RHEA:27278"/>
        <dbReference type="ChEBI" id="CHEBI:15378"/>
        <dbReference type="ChEBI" id="CHEBI:57783"/>
        <dbReference type="ChEBI" id="CHEBI:58349"/>
        <dbReference type="ChEBI" id="CHEBI:58890"/>
        <dbReference type="ChEBI" id="CHEBI:59545"/>
        <dbReference type="EC" id="1.1.1.302"/>
    </reaction>
</comment>
<dbReference type="InterPro" id="IPR002734">
    <property type="entry name" value="RibDG_C"/>
</dbReference>
<dbReference type="EC" id="1.1.1.302" evidence="4"/>
<keyword evidence="6" id="KW-0686">Riboflavin biosynthesis</keyword>
<evidence type="ECO:0000256" key="10">
    <source>
        <dbReference type="ARBA" id="ARBA00031630"/>
    </source>
</evidence>
<keyword evidence="7" id="KW-0521">NADP</keyword>
<dbReference type="EMBL" id="QLNQ01000023">
    <property type="protein sequence ID" value="RCK63703.1"/>
    <property type="molecule type" value="Genomic_DNA"/>
</dbReference>
<dbReference type="GO" id="GO:0008703">
    <property type="term" value="F:5-amino-6-(5-phosphoribosylamino)uracil reductase activity"/>
    <property type="evidence" value="ECO:0007669"/>
    <property type="project" value="InterPro"/>
</dbReference>
<evidence type="ECO:0000256" key="11">
    <source>
        <dbReference type="ARBA" id="ARBA00047550"/>
    </source>
</evidence>
<comment type="caution">
    <text evidence="14">The sequence shown here is derived from an EMBL/GenBank/DDBJ whole genome shotgun (WGS) entry which is preliminary data.</text>
</comment>
<dbReference type="GO" id="GO:0009231">
    <property type="term" value="P:riboflavin biosynthetic process"/>
    <property type="evidence" value="ECO:0007669"/>
    <property type="project" value="UniProtKB-KW"/>
</dbReference>
<evidence type="ECO:0000256" key="4">
    <source>
        <dbReference type="ARBA" id="ARBA00012851"/>
    </source>
</evidence>
<evidence type="ECO:0000256" key="9">
    <source>
        <dbReference type="ARBA" id="ARBA00030073"/>
    </source>
</evidence>
<evidence type="ECO:0000256" key="8">
    <source>
        <dbReference type="ARBA" id="ARBA00023002"/>
    </source>
</evidence>
<keyword evidence="15" id="KW-1185">Reference proteome</keyword>
<reference evidence="14 15" key="1">
    <citation type="submission" date="2018-06" db="EMBL/GenBank/DDBJ databases">
        <title>Whole genome sequencing of Candida tropicalis (genome annotated by CSBL at Korea University).</title>
        <authorList>
            <person name="Ahn J."/>
        </authorList>
    </citation>
    <scope>NUCLEOTIDE SEQUENCE [LARGE SCALE GENOMIC DNA]</scope>
    <source>
        <strain evidence="14 15">ATCC 20962</strain>
    </source>
</reference>
<dbReference type="AlphaFoldDB" id="A0A367YCV2"/>
<keyword evidence="8" id="KW-0560">Oxidoreductase</keyword>
<evidence type="ECO:0000256" key="7">
    <source>
        <dbReference type="ARBA" id="ARBA00022857"/>
    </source>
</evidence>
<comment type="pathway">
    <text evidence="2">Cofactor biosynthesis; riboflavin biosynthesis.</text>
</comment>
<protein>
    <recommendedName>
        <fullName evidence="5">2,5-diamino-6-ribosylamino-4(3H)-pyrimidinone 5'-phosphate reductase</fullName>
        <ecNumber evidence="4">1.1.1.302</ecNumber>
    </recommendedName>
    <alternativeName>
        <fullName evidence="10">2,5-diamino-6-(5-phospho-D-ribosylamino)pyrimidin-4(3H)-one reductase</fullName>
    </alternativeName>
    <alternativeName>
        <fullName evidence="9">2,5-diamino-6-ribitylamino-4(3H)-pyrimidinone 5'-phosphate synthase</fullName>
    </alternativeName>
</protein>
<accession>A0A367YCV2</accession>
<evidence type="ECO:0000256" key="3">
    <source>
        <dbReference type="ARBA" id="ARBA00009723"/>
    </source>
</evidence>
<name>A0A367YCV2_9ASCO</name>
<comment type="similarity">
    <text evidence="3">Belongs to the HTP reductase family.</text>
</comment>
<evidence type="ECO:0000256" key="1">
    <source>
        <dbReference type="ARBA" id="ARBA00003555"/>
    </source>
</evidence>
<proteinExistence type="inferred from homology"/>
<gene>
    <name evidence="14" type="primary">RIB7_1</name>
    <name evidence="14" type="ORF">Cantr_10683</name>
</gene>
<evidence type="ECO:0000256" key="5">
    <source>
        <dbReference type="ARBA" id="ARBA00015035"/>
    </source>
</evidence>
<evidence type="ECO:0000256" key="12">
    <source>
        <dbReference type="ARBA" id="ARBA00049020"/>
    </source>
</evidence>
<dbReference type="Proteomes" id="UP000253472">
    <property type="component" value="Unassembled WGS sequence"/>
</dbReference>
<sequence>MSLIPLPHTLIPFLEPYLPKTTTSGRPFVTLTYAQSLDSKIAAQPGVQTKLSHLETKTMTHYLRSKHDAILVGIGTVLADDPKLNCRYGDRSNIRPVILDPRGVWKYEKSTLRGICDDGAGLAPFVIVDECAEPTPESIKAVELQGGKYVKLSLIDKREDNWGLILEKLGGLGIKSVMVEGGAKVINDLLINKEDLVDSLIITVAPVFLGKAGVDVSPSHQINLRDMTWWTGVQDSVLAARLNPPLITN</sequence>
<dbReference type="PANTHER" id="PTHR38011">
    <property type="entry name" value="DIHYDROFOLATE REDUCTASE FAMILY PROTEIN (AFU_ORTHOLOGUE AFUA_8G06820)"/>
    <property type="match status" value="1"/>
</dbReference>
<feature type="domain" description="Bacterial bifunctional deaminase-reductase C-terminal" evidence="13">
    <location>
        <begin position="27"/>
        <end position="235"/>
    </location>
</feature>
<dbReference type="Pfam" id="PF01872">
    <property type="entry name" value="RibD_C"/>
    <property type="match status" value="1"/>
</dbReference>
<evidence type="ECO:0000313" key="15">
    <source>
        <dbReference type="Proteomes" id="UP000253472"/>
    </source>
</evidence>
<dbReference type="InterPro" id="IPR050765">
    <property type="entry name" value="Riboflavin_Biosynth_HTPR"/>
</dbReference>
<dbReference type="Gene3D" id="3.40.430.10">
    <property type="entry name" value="Dihydrofolate Reductase, subunit A"/>
    <property type="match status" value="1"/>
</dbReference>
<evidence type="ECO:0000256" key="6">
    <source>
        <dbReference type="ARBA" id="ARBA00022619"/>
    </source>
</evidence>
<dbReference type="InterPro" id="IPR024072">
    <property type="entry name" value="DHFR-like_dom_sf"/>
</dbReference>
<dbReference type="SUPFAM" id="SSF53597">
    <property type="entry name" value="Dihydrofolate reductase-like"/>
    <property type="match status" value="1"/>
</dbReference>